<evidence type="ECO:0000256" key="1">
    <source>
        <dbReference type="SAM" id="Phobius"/>
    </source>
</evidence>
<keyword evidence="3" id="KW-1185">Reference proteome</keyword>
<dbReference type="RefSeq" id="XP_067550223.1">
    <property type="nucleotide sequence ID" value="XM_067690773.1"/>
</dbReference>
<dbReference type="Proteomes" id="UP000669133">
    <property type="component" value="Unassembled WGS sequence"/>
</dbReference>
<dbReference type="OrthoDB" id="3063237at2759"/>
<accession>A0A8H7ZFL0</accession>
<keyword evidence="1" id="KW-0472">Membrane</keyword>
<dbReference type="GeneID" id="93648826"/>
<keyword evidence="1" id="KW-1133">Transmembrane helix</keyword>
<keyword evidence="1" id="KW-0812">Transmembrane</keyword>
<evidence type="ECO:0000313" key="3">
    <source>
        <dbReference type="Proteomes" id="UP000669133"/>
    </source>
</evidence>
<reference evidence="2 3" key="1">
    <citation type="submission" date="2020-12" db="EMBL/GenBank/DDBJ databases">
        <title>Effect of drift, selection, and recombination on the evolution of hybrid genomes in Candida yeast pathogens.</title>
        <authorList>
            <person name="Mixao V."/>
            <person name="Ksiezopolska E."/>
            <person name="Saus E."/>
            <person name="Boekhout T."/>
            <person name="Gacser A."/>
            <person name="Gabaldon T."/>
        </authorList>
    </citation>
    <scope>NUCLEOTIDE SEQUENCE [LARGE SCALE GENOMIC DNA]</scope>
    <source>
        <strain evidence="2 3">BP57</strain>
    </source>
</reference>
<gene>
    <name evidence="2" type="ORF">I9W82_000197</name>
</gene>
<protein>
    <submittedName>
        <fullName evidence="2">SFT1</fullName>
    </submittedName>
</protein>
<dbReference type="AlphaFoldDB" id="A0A8H7ZFL0"/>
<proteinExistence type="predicted"/>
<organism evidence="2 3">
    <name type="scientific">Candida metapsilosis</name>
    <dbReference type="NCBI Taxonomy" id="273372"/>
    <lineage>
        <taxon>Eukaryota</taxon>
        <taxon>Fungi</taxon>
        <taxon>Dikarya</taxon>
        <taxon>Ascomycota</taxon>
        <taxon>Saccharomycotina</taxon>
        <taxon>Pichiomycetes</taxon>
        <taxon>Debaryomycetaceae</taxon>
        <taxon>Candida/Lodderomyces clade</taxon>
        <taxon>Candida</taxon>
    </lineage>
</organism>
<feature type="transmembrane region" description="Helical" evidence="1">
    <location>
        <begin position="76"/>
        <end position="95"/>
    </location>
</feature>
<comment type="caution">
    <text evidence="2">The sequence shown here is derived from an EMBL/GenBank/DDBJ whole genome shotgun (WGS) entry which is preliminary data.</text>
</comment>
<sequence length="98" mass="11225">MSSNLYSHREQQNNQKFDQLANTLHQFRTTVNNDIHDSIEQESGLLHQLNDNFSSLMQSVKKTSGNLTTVMNRNAGLTRIVGIILGAFFVIWMLFKLL</sequence>
<dbReference type="EMBL" id="JAEOAQ010000001">
    <property type="protein sequence ID" value="KAG5421107.1"/>
    <property type="molecule type" value="Genomic_DNA"/>
</dbReference>
<evidence type="ECO:0000313" key="2">
    <source>
        <dbReference type="EMBL" id="KAG5421107.1"/>
    </source>
</evidence>
<name>A0A8H7ZFL0_9ASCO</name>